<dbReference type="AlphaFoldDB" id="A0AAN9KYP0"/>
<proteinExistence type="inferred from homology"/>
<dbReference type="GO" id="GO:0006506">
    <property type="term" value="P:GPI anchor biosynthetic process"/>
    <property type="evidence" value="ECO:0007669"/>
    <property type="project" value="UniProtKB-KW"/>
</dbReference>
<comment type="subcellular location">
    <subcellularLocation>
        <location evidence="1">Endomembrane system</location>
        <topology evidence="1">Multi-pass membrane protein</topology>
    </subcellularLocation>
    <subcellularLocation>
        <location evidence="7">Golgi apparatus membrane</location>
        <topology evidence="7">Multi-pass membrane protein</topology>
    </subcellularLocation>
</comment>
<evidence type="ECO:0000256" key="1">
    <source>
        <dbReference type="ARBA" id="ARBA00004127"/>
    </source>
</evidence>
<keyword evidence="6 7" id="KW-0472">Membrane</keyword>
<dbReference type="GO" id="GO:0016788">
    <property type="term" value="F:hydrolase activity, acting on ester bonds"/>
    <property type="evidence" value="ECO:0007669"/>
    <property type="project" value="TreeGrafter"/>
</dbReference>
<organism evidence="8 9">
    <name type="scientific">Canavalia gladiata</name>
    <name type="common">Sword bean</name>
    <name type="synonym">Dolichos gladiatus</name>
    <dbReference type="NCBI Taxonomy" id="3824"/>
    <lineage>
        <taxon>Eukaryota</taxon>
        <taxon>Viridiplantae</taxon>
        <taxon>Streptophyta</taxon>
        <taxon>Embryophyta</taxon>
        <taxon>Tracheophyta</taxon>
        <taxon>Spermatophyta</taxon>
        <taxon>Magnoliopsida</taxon>
        <taxon>eudicotyledons</taxon>
        <taxon>Gunneridae</taxon>
        <taxon>Pentapetalae</taxon>
        <taxon>rosids</taxon>
        <taxon>fabids</taxon>
        <taxon>Fabales</taxon>
        <taxon>Fabaceae</taxon>
        <taxon>Papilionoideae</taxon>
        <taxon>50 kb inversion clade</taxon>
        <taxon>NPAAA clade</taxon>
        <taxon>indigoferoid/millettioid clade</taxon>
        <taxon>Phaseoleae</taxon>
        <taxon>Canavalia</taxon>
    </lineage>
</organism>
<dbReference type="Proteomes" id="UP001367508">
    <property type="component" value="Unassembled WGS sequence"/>
</dbReference>
<name>A0AAN9KYP0_CANGL</name>
<protein>
    <recommendedName>
        <fullName evidence="7">Post-GPI attachment to proteins factor 3</fullName>
    </recommendedName>
</protein>
<evidence type="ECO:0000256" key="4">
    <source>
        <dbReference type="ARBA" id="ARBA00022729"/>
    </source>
</evidence>
<feature type="transmembrane region" description="Helical" evidence="7">
    <location>
        <begin position="314"/>
        <end position="332"/>
    </location>
</feature>
<comment type="caution">
    <text evidence="8">The sequence shown here is derived from an EMBL/GenBank/DDBJ whole genome shotgun (WGS) entry which is preliminary data.</text>
</comment>
<evidence type="ECO:0000256" key="3">
    <source>
        <dbReference type="ARBA" id="ARBA00022692"/>
    </source>
</evidence>
<feature type="signal peptide" evidence="7">
    <location>
        <begin position="1"/>
        <end position="26"/>
    </location>
</feature>
<evidence type="ECO:0000256" key="7">
    <source>
        <dbReference type="RuleBase" id="RU365066"/>
    </source>
</evidence>
<evidence type="ECO:0000313" key="8">
    <source>
        <dbReference type="EMBL" id="KAK7324354.1"/>
    </source>
</evidence>
<reference evidence="8 9" key="1">
    <citation type="submission" date="2024-01" db="EMBL/GenBank/DDBJ databases">
        <title>The genomes of 5 underutilized Papilionoideae crops provide insights into root nodulation and disease resistanc.</title>
        <authorList>
            <person name="Jiang F."/>
        </authorList>
    </citation>
    <scope>NUCLEOTIDE SEQUENCE [LARGE SCALE GENOMIC DNA]</scope>
    <source>
        <strain evidence="8">LVBAO_FW01</strain>
        <tissue evidence="8">Leaves</tissue>
    </source>
</reference>
<dbReference type="GO" id="GO:0005789">
    <property type="term" value="C:endoplasmic reticulum membrane"/>
    <property type="evidence" value="ECO:0007669"/>
    <property type="project" value="TreeGrafter"/>
</dbReference>
<sequence length="351" mass="40676">MRNVNSNCWQMLNCYAVAFFLVLSSSSEVLNASVGDVDPRYRNCVRQCEETGCLGEKCFPNCKFVLDETPVGHPWDMLEPFYTKWKKQECQGDCQYNCMVDREKEREILKEGPVKYHGKWPFKRICEIQEPASVVYSVLNLALHFHGWMSFYNKLSLKVGKKTTYEYAGLWHAHGLLSVNSWFWSAIFHSRDCRLTERLDYSSAVALLGYSFILAVLRSFNVKNEASRVMIFAPLISFFVTHILFINFYKLDYGWNMKVCVVTAVAQLAIWAFWSVVSHHPSRWKLRFIVLIGGLAMFLEIYDFPPYEGLLDAHALGHAITIPLAYLWWSFARDDAAFVISKRIKNSKKSK</sequence>
<dbReference type="Pfam" id="PF04080">
    <property type="entry name" value="Per1"/>
    <property type="match status" value="1"/>
</dbReference>
<keyword evidence="4 7" id="KW-0732">Signal</keyword>
<feature type="transmembrane region" description="Helical" evidence="7">
    <location>
        <begin position="286"/>
        <end position="302"/>
    </location>
</feature>
<accession>A0AAN9KYP0</accession>
<dbReference type="PANTHER" id="PTHR13148">
    <property type="entry name" value="PER1-RELATED"/>
    <property type="match status" value="1"/>
</dbReference>
<evidence type="ECO:0000256" key="5">
    <source>
        <dbReference type="ARBA" id="ARBA00022989"/>
    </source>
</evidence>
<keyword evidence="5 7" id="KW-1133">Transmembrane helix</keyword>
<keyword evidence="2 7" id="KW-0337">GPI-anchor biosynthesis</keyword>
<comment type="caution">
    <text evidence="7">Lacks conserved residue(s) required for the propagation of feature annotation.</text>
</comment>
<dbReference type="GO" id="GO:0000139">
    <property type="term" value="C:Golgi membrane"/>
    <property type="evidence" value="ECO:0007669"/>
    <property type="project" value="UniProtKB-SubCell"/>
</dbReference>
<keyword evidence="7" id="KW-0333">Golgi apparatus</keyword>
<gene>
    <name evidence="8" type="ORF">VNO77_27887</name>
</gene>
<dbReference type="EMBL" id="JAYMYQ010000006">
    <property type="protein sequence ID" value="KAK7324354.1"/>
    <property type="molecule type" value="Genomic_DNA"/>
</dbReference>
<keyword evidence="3 7" id="KW-0812">Transmembrane</keyword>
<evidence type="ECO:0000256" key="6">
    <source>
        <dbReference type="ARBA" id="ARBA00023136"/>
    </source>
</evidence>
<evidence type="ECO:0000256" key="2">
    <source>
        <dbReference type="ARBA" id="ARBA00022502"/>
    </source>
</evidence>
<comment type="function">
    <text evidence="7">Involved in the lipid remodeling steps of GPI-anchor maturation.</text>
</comment>
<feature type="transmembrane region" description="Helical" evidence="7">
    <location>
        <begin position="199"/>
        <end position="217"/>
    </location>
</feature>
<keyword evidence="9" id="KW-1185">Reference proteome</keyword>
<dbReference type="InterPro" id="IPR007217">
    <property type="entry name" value="Per1-like"/>
</dbReference>
<evidence type="ECO:0000313" key="9">
    <source>
        <dbReference type="Proteomes" id="UP001367508"/>
    </source>
</evidence>
<feature type="transmembrane region" description="Helical" evidence="7">
    <location>
        <begin position="229"/>
        <end position="249"/>
    </location>
</feature>
<feature type="chain" id="PRO_5042667318" description="Post-GPI attachment to proteins factor 3" evidence="7">
    <location>
        <begin position="27"/>
        <end position="351"/>
    </location>
</feature>
<feature type="transmembrane region" description="Helical" evidence="7">
    <location>
        <begin position="255"/>
        <end position="274"/>
    </location>
</feature>
<comment type="similarity">
    <text evidence="7">Belongs to the PGAP3 family.</text>
</comment>
<dbReference type="PANTHER" id="PTHR13148:SF0">
    <property type="entry name" value="POST-GPI ATTACHMENT TO PROTEINS FACTOR 3"/>
    <property type="match status" value="1"/>
</dbReference>